<dbReference type="GO" id="GO:0033065">
    <property type="term" value="C:Rad51C-XRCC3 complex"/>
    <property type="evidence" value="ECO:0007669"/>
    <property type="project" value="TreeGrafter"/>
</dbReference>
<evidence type="ECO:0000256" key="4">
    <source>
        <dbReference type="ARBA" id="ARBA00022840"/>
    </source>
</evidence>
<dbReference type="Gene3D" id="3.40.50.300">
    <property type="entry name" value="P-loop containing nucleotide triphosphate hydrolases"/>
    <property type="match status" value="1"/>
</dbReference>
<evidence type="ECO:0000313" key="9">
    <source>
        <dbReference type="EMBL" id="KEF59051.1"/>
    </source>
</evidence>
<dbReference type="RefSeq" id="XP_013261641.1">
    <property type="nucleotide sequence ID" value="XM_013406187.1"/>
</dbReference>
<keyword evidence="5" id="KW-0234">DNA repair</keyword>
<feature type="domain" description="AAA+ ATPase" evidence="8">
    <location>
        <begin position="63"/>
        <end position="270"/>
    </location>
</feature>
<comment type="subcellular location">
    <subcellularLocation>
        <location evidence="1">Nucleus</location>
    </subcellularLocation>
</comment>
<dbReference type="VEuPathDB" id="FungiDB:A1O9_03894"/>
<dbReference type="InterPro" id="IPR052093">
    <property type="entry name" value="HR_Repair_Mediator"/>
</dbReference>
<reference evidence="9 10" key="1">
    <citation type="submission" date="2013-03" db="EMBL/GenBank/DDBJ databases">
        <title>The Genome Sequence of Exophiala aquamarina CBS 119918.</title>
        <authorList>
            <consortium name="The Broad Institute Genomics Platform"/>
            <person name="Cuomo C."/>
            <person name="de Hoog S."/>
            <person name="Gorbushina A."/>
            <person name="Walker B."/>
            <person name="Young S.K."/>
            <person name="Zeng Q."/>
            <person name="Gargeya S."/>
            <person name="Fitzgerald M."/>
            <person name="Haas B."/>
            <person name="Abouelleil A."/>
            <person name="Allen A.W."/>
            <person name="Alvarado L."/>
            <person name="Arachchi H.M."/>
            <person name="Berlin A.M."/>
            <person name="Chapman S.B."/>
            <person name="Gainer-Dewar J."/>
            <person name="Goldberg J."/>
            <person name="Griggs A."/>
            <person name="Gujja S."/>
            <person name="Hansen M."/>
            <person name="Howarth C."/>
            <person name="Imamovic A."/>
            <person name="Ireland A."/>
            <person name="Larimer J."/>
            <person name="McCowan C."/>
            <person name="Murphy C."/>
            <person name="Pearson M."/>
            <person name="Poon T.W."/>
            <person name="Priest M."/>
            <person name="Roberts A."/>
            <person name="Saif S."/>
            <person name="Shea T."/>
            <person name="Sisk P."/>
            <person name="Sykes S."/>
            <person name="Wortman J."/>
            <person name="Nusbaum C."/>
            <person name="Birren B."/>
        </authorList>
    </citation>
    <scope>NUCLEOTIDE SEQUENCE [LARGE SCALE GENOMIC DNA]</scope>
    <source>
        <strain evidence="9 10">CBS 119918</strain>
    </source>
</reference>
<dbReference type="GeneID" id="25278828"/>
<evidence type="ECO:0000256" key="5">
    <source>
        <dbReference type="ARBA" id="ARBA00023204"/>
    </source>
</evidence>
<evidence type="ECO:0000256" key="1">
    <source>
        <dbReference type="ARBA" id="ARBA00004123"/>
    </source>
</evidence>
<evidence type="ECO:0000256" key="2">
    <source>
        <dbReference type="ARBA" id="ARBA00022741"/>
    </source>
</evidence>
<dbReference type="PANTHER" id="PTHR46239">
    <property type="entry name" value="DNA REPAIR PROTEIN RAD51 HOMOLOG 3 RAD51C"/>
    <property type="match status" value="1"/>
</dbReference>
<dbReference type="GO" id="GO:0008821">
    <property type="term" value="F:crossover junction DNA endonuclease activity"/>
    <property type="evidence" value="ECO:0007669"/>
    <property type="project" value="TreeGrafter"/>
</dbReference>
<dbReference type="HOGENOM" id="CLU_043547_2_0_1"/>
<dbReference type="InterPro" id="IPR003593">
    <property type="entry name" value="AAA+_ATPase"/>
</dbReference>
<evidence type="ECO:0000256" key="3">
    <source>
        <dbReference type="ARBA" id="ARBA00022763"/>
    </source>
</evidence>
<feature type="compositionally biased region" description="Acidic residues" evidence="7">
    <location>
        <begin position="439"/>
        <end position="461"/>
    </location>
</feature>
<dbReference type="GO" id="GO:0000400">
    <property type="term" value="F:four-way junction DNA binding"/>
    <property type="evidence" value="ECO:0007669"/>
    <property type="project" value="TreeGrafter"/>
</dbReference>
<dbReference type="OrthoDB" id="5957327at2759"/>
<dbReference type="Pfam" id="PF13481">
    <property type="entry name" value="AAA_25"/>
    <property type="match status" value="1"/>
</dbReference>
<feature type="compositionally biased region" description="Acidic residues" evidence="7">
    <location>
        <begin position="497"/>
        <end position="514"/>
    </location>
</feature>
<feature type="region of interest" description="Disordered" evidence="7">
    <location>
        <begin position="480"/>
        <end position="523"/>
    </location>
</feature>
<feature type="region of interest" description="Disordered" evidence="7">
    <location>
        <begin position="374"/>
        <end position="461"/>
    </location>
</feature>
<dbReference type="PANTHER" id="PTHR46239:SF1">
    <property type="entry name" value="DNA REPAIR PROTEIN RAD51 HOMOLOG 3"/>
    <property type="match status" value="1"/>
</dbReference>
<dbReference type="InterPro" id="IPR027417">
    <property type="entry name" value="P-loop_NTPase"/>
</dbReference>
<keyword evidence="3" id="KW-0227">DNA damage</keyword>
<protein>
    <recommendedName>
        <fullName evidence="8">AAA+ ATPase domain-containing protein</fullName>
    </recommendedName>
</protein>
<proteinExistence type="predicted"/>
<accession>A0A072PGQ5</accession>
<dbReference type="GO" id="GO:0005657">
    <property type="term" value="C:replication fork"/>
    <property type="evidence" value="ECO:0007669"/>
    <property type="project" value="TreeGrafter"/>
</dbReference>
<evidence type="ECO:0000256" key="7">
    <source>
        <dbReference type="SAM" id="MobiDB-lite"/>
    </source>
</evidence>
<gene>
    <name evidence="9" type="ORF">A1O9_03894</name>
</gene>
<dbReference type="GO" id="GO:0007131">
    <property type="term" value="P:reciprocal meiotic recombination"/>
    <property type="evidence" value="ECO:0007669"/>
    <property type="project" value="TreeGrafter"/>
</dbReference>
<organism evidence="9 10">
    <name type="scientific">Exophiala aquamarina CBS 119918</name>
    <dbReference type="NCBI Taxonomy" id="1182545"/>
    <lineage>
        <taxon>Eukaryota</taxon>
        <taxon>Fungi</taxon>
        <taxon>Dikarya</taxon>
        <taxon>Ascomycota</taxon>
        <taxon>Pezizomycotina</taxon>
        <taxon>Eurotiomycetes</taxon>
        <taxon>Chaetothyriomycetidae</taxon>
        <taxon>Chaetothyriales</taxon>
        <taxon>Herpotrichiellaceae</taxon>
        <taxon>Exophiala</taxon>
    </lineage>
</organism>
<evidence type="ECO:0000256" key="6">
    <source>
        <dbReference type="ARBA" id="ARBA00023242"/>
    </source>
</evidence>
<dbReference type="EMBL" id="AMGV01000003">
    <property type="protein sequence ID" value="KEF59051.1"/>
    <property type="molecule type" value="Genomic_DNA"/>
</dbReference>
<feature type="compositionally biased region" description="Basic and acidic residues" evidence="7">
    <location>
        <begin position="419"/>
        <end position="438"/>
    </location>
</feature>
<feature type="compositionally biased region" description="Acidic residues" evidence="7">
    <location>
        <begin position="375"/>
        <end position="388"/>
    </location>
</feature>
<evidence type="ECO:0000313" key="10">
    <source>
        <dbReference type="Proteomes" id="UP000027920"/>
    </source>
</evidence>
<feature type="region of interest" description="Disordered" evidence="7">
    <location>
        <begin position="324"/>
        <end position="361"/>
    </location>
</feature>
<feature type="region of interest" description="Disordered" evidence="7">
    <location>
        <begin position="1"/>
        <end position="21"/>
    </location>
</feature>
<dbReference type="Proteomes" id="UP000027920">
    <property type="component" value="Unassembled WGS sequence"/>
</dbReference>
<feature type="compositionally biased region" description="Low complexity" evidence="7">
    <location>
        <begin position="352"/>
        <end position="361"/>
    </location>
</feature>
<dbReference type="AlphaFoldDB" id="A0A072PGQ5"/>
<keyword evidence="6" id="KW-0539">Nucleus</keyword>
<dbReference type="GO" id="GO:0000707">
    <property type="term" value="P:meiotic DNA recombinase assembly"/>
    <property type="evidence" value="ECO:0007669"/>
    <property type="project" value="TreeGrafter"/>
</dbReference>
<dbReference type="GO" id="GO:0005524">
    <property type="term" value="F:ATP binding"/>
    <property type="evidence" value="ECO:0007669"/>
    <property type="project" value="UniProtKB-KW"/>
</dbReference>
<keyword evidence="4" id="KW-0067">ATP-binding</keyword>
<evidence type="ECO:0000259" key="8">
    <source>
        <dbReference type="SMART" id="SM00382"/>
    </source>
</evidence>
<keyword evidence="10" id="KW-1185">Reference proteome</keyword>
<dbReference type="GO" id="GO:0033063">
    <property type="term" value="C:Rad51B-Rad51C-Rad51D-XRCC2 complex"/>
    <property type="evidence" value="ECO:0007669"/>
    <property type="project" value="TreeGrafter"/>
</dbReference>
<dbReference type="SMART" id="SM00382">
    <property type="entry name" value="AAA"/>
    <property type="match status" value="1"/>
</dbReference>
<dbReference type="STRING" id="1182545.A0A072PGQ5"/>
<comment type="caution">
    <text evidence="9">The sequence shown here is derived from an EMBL/GenBank/DDBJ whole genome shotgun (WGS) entry which is preliminary data.</text>
</comment>
<sequence>MNEREPDIHNFSTSSEHRLPTISGAEALQTASIRARAIQTSLSTLDSTLLPNNIPLATPGVQIGHVTEVYGPPGAGKTTFGLQLAVNAIRSRHDESRVLWVNTGSPMIEERLHEINAAYTFPPEHDPPSSEPQDLTTGATLDERFDYLEATSLPRLLTLFLHPTEDLPPKETRLIVIDDLSNLVLGSLSNDPKTIKSTTPAAVQEKLAKRAAGKRFQIIENLATAMSKLAALRNIAVVALIGTATSLRSGEQKRGLTPALASQAWESVIHTRIMLYRDFPPDDLELEILNQLEFGLRYADVQKLARKHVYTRPVPFVISAGGLEELNLPDNPDDDSPINENNGILGRPSDPELPALPLEIALPERSMKRKLNEIADSEEEDEDDDGNDNGEHDNGFDYSEREANSEEMEPPLFSQNYMHRGEEPDLPKLRLPERHGLSFDEDEDEDEEVNSEGGEGEDEEMILDAHETSLLRGYRHAIIRGSEDMEPLYSSDREVSDSDDPDDEDRDSASDSDEKDVIEYKAP</sequence>
<name>A0A072PGQ5_9EURO</name>
<dbReference type="SUPFAM" id="SSF52540">
    <property type="entry name" value="P-loop containing nucleoside triphosphate hydrolases"/>
    <property type="match status" value="1"/>
</dbReference>
<feature type="compositionally biased region" description="Basic and acidic residues" evidence="7">
    <location>
        <begin position="389"/>
        <end position="404"/>
    </location>
</feature>
<keyword evidence="2" id="KW-0547">Nucleotide-binding</keyword>